<evidence type="ECO:0000256" key="9">
    <source>
        <dbReference type="RuleBase" id="RU000461"/>
    </source>
</evidence>
<keyword evidence="12" id="KW-1185">Reference proteome</keyword>
<feature type="binding site" description="axial binding residue" evidence="8">
    <location>
        <position position="464"/>
    </location>
    <ligand>
        <name>heme</name>
        <dbReference type="ChEBI" id="CHEBI:30413"/>
    </ligand>
    <ligandPart>
        <name>Fe</name>
        <dbReference type="ChEBI" id="CHEBI:18248"/>
    </ligandPart>
</feature>
<name>A0AAE0VYZ9_9BIVA</name>
<dbReference type="GO" id="GO:0016705">
    <property type="term" value="F:oxidoreductase activity, acting on paired donors, with incorporation or reduction of molecular oxygen"/>
    <property type="evidence" value="ECO:0007669"/>
    <property type="project" value="InterPro"/>
</dbReference>
<dbReference type="EMBL" id="JAEAOA010000900">
    <property type="protein sequence ID" value="KAK3595903.1"/>
    <property type="molecule type" value="Genomic_DNA"/>
</dbReference>
<reference evidence="11" key="2">
    <citation type="journal article" date="2021" name="Genome Biol. Evol.">
        <title>Developing a high-quality reference genome for a parasitic bivalve with doubly uniparental inheritance (Bivalvia: Unionida).</title>
        <authorList>
            <person name="Smith C.H."/>
        </authorList>
    </citation>
    <scope>NUCLEOTIDE SEQUENCE</scope>
    <source>
        <strain evidence="11">CHS0354</strain>
        <tissue evidence="11">Mantle</tissue>
    </source>
</reference>
<evidence type="ECO:0000313" key="11">
    <source>
        <dbReference type="EMBL" id="KAK3595903.1"/>
    </source>
</evidence>
<dbReference type="GO" id="GO:0020037">
    <property type="term" value="F:heme binding"/>
    <property type="evidence" value="ECO:0007669"/>
    <property type="project" value="InterPro"/>
</dbReference>
<evidence type="ECO:0000256" key="5">
    <source>
        <dbReference type="ARBA" id="ARBA00023002"/>
    </source>
</evidence>
<dbReference type="SUPFAM" id="SSF48264">
    <property type="entry name" value="Cytochrome P450"/>
    <property type="match status" value="1"/>
</dbReference>
<keyword evidence="6 8" id="KW-0408">Iron</keyword>
<feature type="transmembrane region" description="Helical" evidence="10">
    <location>
        <begin position="6"/>
        <end position="21"/>
    </location>
</feature>
<dbReference type="PRINTS" id="PR00385">
    <property type="entry name" value="P450"/>
</dbReference>
<protein>
    <recommendedName>
        <fullName evidence="13">Cytochrome P450</fullName>
    </recommendedName>
</protein>
<evidence type="ECO:0000256" key="10">
    <source>
        <dbReference type="SAM" id="Phobius"/>
    </source>
</evidence>
<gene>
    <name evidence="11" type="ORF">CHS0354_014741</name>
</gene>
<evidence type="ECO:0000313" key="12">
    <source>
        <dbReference type="Proteomes" id="UP001195483"/>
    </source>
</evidence>
<dbReference type="CDD" id="cd11055">
    <property type="entry name" value="CYP3A-like"/>
    <property type="match status" value="1"/>
</dbReference>
<evidence type="ECO:0008006" key="13">
    <source>
        <dbReference type="Google" id="ProtNLM"/>
    </source>
</evidence>
<reference evidence="11" key="3">
    <citation type="submission" date="2023-05" db="EMBL/GenBank/DDBJ databases">
        <authorList>
            <person name="Smith C.H."/>
        </authorList>
    </citation>
    <scope>NUCLEOTIDE SEQUENCE</scope>
    <source>
        <strain evidence="11">CHS0354</strain>
        <tissue evidence="11">Mantle</tissue>
    </source>
</reference>
<comment type="caution">
    <text evidence="11">The sequence shown here is derived from an EMBL/GenBank/DDBJ whole genome shotgun (WGS) entry which is preliminary data.</text>
</comment>
<evidence type="ECO:0000256" key="8">
    <source>
        <dbReference type="PIRSR" id="PIRSR602401-1"/>
    </source>
</evidence>
<evidence type="ECO:0000256" key="3">
    <source>
        <dbReference type="ARBA" id="ARBA00022617"/>
    </source>
</evidence>
<reference evidence="11" key="1">
    <citation type="journal article" date="2021" name="Genome Biol. Evol.">
        <title>A High-Quality Reference Genome for a Parasitic Bivalve with Doubly Uniparental Inheritance (Bivalvia: Unionida).</title>
        <authorList>
            <person name="Smith C.H."/>
        </authorList>
    </citation>
    <scope>NUCLEOTIDE SEQUENCE</scope>
    <source>
        <strain evidence="11">CHS0354</strain>
    </source>
</reference>
<dbReference type="InterPro" id="IPR036396">
    <property type="entry name" value="Cyt_P450_sf"/>
</dbReference>
<dbReference type="Gene3D" id="1.10.630.10">
    <property type="entry name" value="Cytochrome P450"/>
    <property type="match status" value="1"/>
</dbReference>
<dbReference type="PANTHER" id="PTHR24292:SF102">
    <property type="entry name" value="CYTOCHROME P450 FAMILY-RELATED"/>
    <property type="match status" value="1"/>
</dbReference>
<dbReference type="PROSITE" id="PS00086">
    <property type="entry name" value="CYTOCHROME_P450"/>
    <property type="match status" value="1"/>
</dbReference>
<evidence type="ECO:0000256" key="7">
    <source>
        <dbReference type="ARBA" id="ARBA00023033"/>
    </source>
</evidence>
<dbReference type="GO" id="GO:0005506">
    <property type="term" value="F:iron ion binding"/>
    <property type="evidence" value="ECO:0007669"/>
    <property type="project" value="InterPro"/>
</dbReference>
<dbReference type="GO" id="GO:0004497">
    <property type="term" value="F:monooxygenase activity"/>
    <property type="evidence" value="ECO:0007669"/>
    <property type="project" value="UniProtKB-KW"/>
</dbReference>
<dbReference type="InterPro" id="IPR050476">
    <property type="entry name" value="Insect_CytP450_Detox"/>
</dbReference>
<keyword evidence="4 8" id="KW-0479">Metal-binding</keyword>
<dbReference type="InterPro" id="IPR017972">
    <property type="entry name" value="Cyt_P450_CS"/>
</dbReference>
<dbReference type="Pfam" id="PF00067">
    <property type="entry name" value="p450"/>
    <property type="match status" value="1"/>
</dbReference>
<proteinExistence type="inferred from homology"/>
<dbReference type="PRINTS" id="PR00463">
    <property type="entry name" value="EP450I"/>
</dbReference>
<keyword evidence="10" id="KW-1133">Transmembrane helix</keyword>
<comment type="similarity">
    <text evidence="2 9">Belongs to the cytochrome P450 family.</text>
</comment>
<keyword evidence="5 9" id="KW-0560">Oxidoreductase</keyword>
<comment type="cofactor">
    <cofactor evidence="1 8">
        <name>heme</name>
        <dbReference type="ChEBI" id="CHEBI:30413"/>
    </cofactor>
</comment>
<dbReference type="FunFam" id="1.10.630.10:FF:000182">
    <property type="entry name" value="Cytochrome P450 3A4"/>
    <property type="match status" value="1"/>
</dbReference>
<keyword evidence="3 8" id="KW-0349">Heme</keyword>
<keyword evidence="7 9" id="KW-0503">Monooxygenase</keyword>
<organism evidence="11 12">
    <name type="scientific">Potamilus streckersoni</name>
    <dbReference type="NCBI Taxonomy" id="2493646"/>
    <lineage>
        <taxon>Eukaryota</taxon>
        <taxon>Metazoa</taxon>
        <taxon>Spiralia</taxon>
        <taxon>Lophotrochozoa</taxon>
        <taxon>Mollusca</taxon>
        <taxon>Bivalvia</taxon>
        <taxon>Autobranchia</taxon>
        <taxon>Heteroconchia</taxon>
        <taxon>Palaeoheterodonta</taxon>
        <taxon>Unionida</taxon>
        <taxon>Unionoidea</taxon>
        <taxon>Unionidae</taxon>
        <taxon>Ambleminae</taxon>
        <taxon>Lampsilini</taxon>
        <taxon>Potamilus</taxon>
    </lineage>
</organism>
<keyword evidence="10" id="KW-0812">Transmembrane</keyword>
<dbReference type="InterPro" id="IPR002401">
    <property type="entry name" value="Cyt_P450_E_grp-I"/>
</dbReference>
<evidence type="ECO:0000256" key="6">
    <source>
        <dbReference type="ARBA" id="ARBA00023004"/>
    </source>
</evidence>
<dbReference type="AlphaFoldDB" id="A0AAE0VYZ9"/>
<dbReference type="Proteomes" id="UP001195483">
    <property type="component" value="Unassembled WGS sequence"/>
</dbReference>
<feature type="transmembrane region" description="Helical" evidence="10">
    <location>
        <begin position="218"/>
        <end position="240"/>
    </location>
</feature>
<evidence type="ECO:0000256" key="2">
    <source>
        <dbReference type="ARBA" id="ARBA00010617"/>
    </source>
</evidence>
<evidence type="ECO:0000256" key="4">
    <source>
        <dbReference type="ARBA" id="ARBA00022723"/>
    </source>
</evidence>
<dbReference type="InterPro" id="IPR001128">
    <property type="entry name" value="Cyt_P450"/>
</dbReference>
<dbReference type="PANTHER" id="PTHR24292">
    <property type="entry name" value="CYTOCHROME P450"/>
    <property type="match status" value="1"/>
</dbReference>
<evidence type="ECO:0000256" key="1">
    <source>
        <dbReference type="ARBA" id="ARBA00001971"/>
    </source>
</evidence>
<keyword evidence="10" id="KW-0472">Membrane</keyword>
<sequence length="518" mass="60314">MIIEILTTFFGICFAVFYWQRRQKMKIFKKMSIPGPEPNFLFGNLLCFWKKSLHSAYQDWAKEYGKTFGYFEGPSPVLVTSDVDLLHEVLVKNFKKFHSRKVWPVQVDPDNDEDVHMFFARGERWRRLRSIANPAFSTVKMRQMSPLINQQINNLIDVIAMKNEQSEEFNMYELLQRLTLDTIAKCGFGLDANSVEQPNDEYLENCRGVINDTTKRPILFMLGFLFPALHSLWINIYYLLGKIKFNPVIWLEKRIEAVINERKQQQRAPNKSVLMDLFLQSEWDPQKTEEEVLDENKDVVDIIAKKRFLSTEELRSQCLLFLLSGYETTSTAMAYLVYEMAANPDMQQKLQQEIDQHFQTNTLEPGYDTVMKMEYLDMVWCETLRKYPLASTVVARQCTESTEVGGILIPEGMIIQANIWDVHYSSTFWGEETQKFDPERFREESKRSRHPMAWIPFGGGPRTCVGLRLAQLEGKMTIVRVFKEFTLSLGSLSQGPLEVVEGATIFPRNGVHVKAFRR</sequence>
<accession>A0AAE0VYZ9</accession>